<evidence type="ECO:0000313" key="1">
    <source>
        <dbReference type="EMBL" id="KAH6940641.1"/>
    </source>
</evidence>
<proteinExistence type="predicted"/>
<protein>
    <submittedName>
        <fullName evidence="1">Uncharacterized protein</fullName>
    </submittedName>
</protein>
<keyword evidence="2" id="KW-1185">Reference proteome</keyword>
<accession>A0ACB7T3B1</accession>
<dbReference type="Proteomes" id="UP000821845">
    <property type="component" value="Chromosome 11"/>
</dbReference>
<reference evidence="1" key="1">
    <citation type="submission" date="2020-05" db="EMBL/GenBank/DDBJ databases">
        <title>Large-scale comparative analyses of tick genomes elucidate their genetic diversity and vector capacities.</title>
        <authorList>
            <person name="Jia N."/>
            <person name="Wang J."/>
            <person name="Shi W."/>
            <person name="Du L."/>
            <person name="Sun Y."/>
            <person name="Zhan W."/>
            <person name="Jiang J."/>
            <person name="Wang Q."/>
            <person name="Zhang B."/>
            <person name="Ji P."/>
            <person name="Sakyi L.B."/>
            <person name="Cui X."/>
            <person name="Yuan T."/>
            <person name="Jiang B."/>
            <person name="Yang W."/>
            <person name="Lam T.T.-Y."/>
            <person name="Chang Q."/>
            <person name="Ding S."/>
            <person name="Wang X."/>
            <person name="Zhu J."/>
            <person name="Ruan X."/>
            <person name="Zhao L."/>
            <person name="Wei J."/>
            <person name="Que T."/>
            <person name="Du C."/>
            <person name="Cheng J."/>
            <person name="Dai P."/>
            <person name="Han X."/>
            <person name="Huang E."/>
            <person name="Gao Y."/>
            <person name="Liu J."/>
            <person name="Shao H."/>
            <person name="Ye R."/>
            <person name="Li L."/>
            <person name="Wei W."/>
            <person name="Wang X."/>
            <person name="Wang C."/>
            <person name="Yang T."/>
            <person name="Huo Q."/>
            <person name="Li W."/>
            <person name="Guo W."/>
            <person name="Chen H."/>
            <person name="Zhou L."/>
            <person name="Ni X."/>
            <person name="Tian J."/>
            <person name="Zhou Y."/>
            <person name="Sheng Y."/>
            <person name="Liu T."/>
            <person name="Pan Y."/>
            <person name="Xia L."/>
            <person name="Li J."/>
            <person name="Zhao F."/>
            <person name="Cao W."/>
        </authorList>
    </citation>
    <scope>NUCLEOTIDE SEQUENCE</scope>
    <source>
        <strain evidence="1">Hyas-2018</strain>
    </source>
</reference>
<dbReference type="EMBL" id="CM023491">
    <property type="protein sequence ID" value="KAH6940641.1"/>
    <property type="molecule type" value="Genomic_DNA"/>
</dbReference>
<name>A0ACB7T3B1_HYAAI</name>
<evidence type="ECO:0000313" key="2">
    <source>
        <dbReference type="Proteomes" id="UP000821845"/>
    </source>
</evidence>
<sequence>MGILLLDGEGISPKGIRSGLMYGRNKKRKMPIESTDRAVQAAALVNEKTYSIRRAARNIAILSMTSKKPNLPADDIEIIVRPETASLSRQTVRLG</sequence>
<gene>
    <name evidence="1" type="ORF">HPB50_003897</name>
</gene>
<organism evidence="1 2">
    <name type="scientific">Hyalomma asiaticum</name>
    <name type="common">Tick</name>
    <dbReference type="NCBI Taxonomy" id="266040"/>
    <lineage>
        <taxon>Eukaryota</taxon>
        <taxon>Metazoa</taxon>
        <taxon>Ecdysozoa</taxon>
        <taxon>Arthropoda</taxon>
        <taxon>Chelicerata</taxon>
        <taxon>Arachnida</taxon>
        <taxon>Acari</taxon>
        <taxon>Parasitiformes</taxon>
        <taxon>Ixodida</taxon>
        <taxon>Ixodoidea</taxon>
        <taxon>Ixodidae</taxon>
        <taxon>Hyalomminae</taxon>
        <taxon>Hyalomma</taxon>
    </lineage>
</organism>
<comment type="caution">
    <text evidence="1">The sequence shown here is derived from an EMBL/GenBank/DDBJ whole genome shotgun (WGS) entry which is preliminary data.</text>
</comment>